<dbReference type="Proteomes" id="UP000232323">
    <property type="component" value="Unassembled WGS sequence"/>
</dbReference>
<dbReference type="PANTHER" id="PTHR24171">
    <property type="entry name" value="ANKYRIN REPEAT DOMAIN-CONTAINING PROTEIN 39-RELATED"/>
    <property type="match status" value="1"/>
</dbReference>
<feature type="region of interest" description="Disordered" evidence="4">
    <location>
        <begin position="1027"/>
        <end position="1056"/>
    </location>
</feature>
<sequence>MTVEVSLARVSASPKFPCSPILEFNPACLIRMNEDSGSIKENQLGDLNSCVVVSSSDMETKHLKKTDVRISIEASEKFETSKITQPIPSSHKHETSSLPPFHLPLVSALATSELLAATEAAAAMVSTCRQPAHAGNTSAVASRQLSTSGLKIGRHATANAVPHSGPSLFSSTSGSGIMAAYASTGLAEHTLPSNYQESLGRAQPPPSSHQGIPSVFSAVAACKLGLTDQLLAALTASDNVVNAKDGDGRTCLHYAAGYGQDECVELLLKRTDVDAAVSDCNGDVPLHFAAIHGHPMAAYSISKARPDSCMMRNHRGQTPVDVASACDRGEVLNAMLLACSGCGSEASVEGMRRLLTEGAVPDTWAPNGSSALMLAASADAHEALKVLLGAGATLELQDALGRSALMFAAGNGAPRALETLLDAGACISQRDRRLRSVLDYAPAGSEVRSLLQARLAKLEAEAERRQADLLAHLEGVKTLQSHGVASSSTCTGTGTASSKTKKKAAKRAAQKAAAAAAAAAASSNTSSEAVLSDPTLSGKVVAVSIPSPDASSLSAVTTADCELVFEPKEDVAHNSEGSSSYTSSPQHTAGTRVNAVESIHMDLGPVTGLDPSMVEVFQGCNAVVSHLNITSSSKDEGAMAGSWEEDDAWHVVGARQQRGIKQVAGPAVSQALHFPPSVQGGASHYHATATSSHASASRHNVGQHRHVIPRPTSGQSLCSLGSCDSASTTGTAPASRVNNSFSSHSTKHHLPPKLSLPSLSSTISPLHALPPHAVNTAPRSSTLTSASANNIQGETKNEGSCVEPVANVWQTRLKAAAVSLPVSQQADGASAMLGDTIRTLYFDEKQLHTSDSSASLTDSPNADVATQTELSISMAGPSNPYASFHHRQQALSELIQGCELVKALEADENHLIGGIHTTSTTTPPSPSSPPIPANVAAELHRLRSENVSLKQKLATIGVEQAAAITLLVEGISLEKERAVTDERLKLVSQMLMCGLSSETILAILTPLAAPTAAPDDPHLIQYTSQLRHLPQKSSSREVDNKGDDCSTQGHPDTRRSIVSKFKEEEGGLCTTTITTPSSLHFTEGPVVSSSPAAPSVCTGSLPTFSNMLPPIDAFSSFSTYSSRDVGRALSVRSTSQCIMRHGPMNSLPISRAASQHDVSQEEEEEGPGERRTCDEGAGIEDSEDAVMLPECGDISALLRMSEDGCTEVNKEELLGSYNMQFSMSKPCHRSRRSFESVVNKQYNQHHTHSGGWKLPGAPSQGLGAPSDWGLTLHGGPIALSCQVYHSTNWELMGSRQDTQAVGACWKEVSDSEDMIFGTSQSSSTYDVMAAFGSCLPWGEASGSMLGLSPEGTGSRTVQQQQPLKGGEESGFRLAGKQEKHPLLRRRAMPAGPSSTAAAAMAAPASVFTSPTHVQCMSDAAVTVGFRLQEASLTPHSTPVLLTSGNFYSRMVQAPEHNVSDMLAGLPEFL</sequence>
<feature type="repeat" description="ANK" evidence="3">
    <location>
        <begin position="247"/>
        <end position="270"/>
    </location>
</feature>
<evidence type="ECO:0000313" key="5">
    <source>
        <dbReference type="EMBL" id="GAX79495.1"/>
    </source>
</evidence>
<feature type="compositionally biased region" description="Low complexity" evidence="4">
    <location>
        <begin position="682"/>
        <end position="697"/>
    </location>
</feature>
<evidence type="ECO:0000256" key="4">
    <source>
        <dbReference type="SAM" id="MobiDB-lite"/>
    </source>
</evidence>
<organism evidence="5 6">
    <name type="scientific">Chlamydomonas eustigma</name>
    <dbReference type="NCBI Taxonomy" id="1157962"/>
    <lineage>
        <taxon>Eukaryota</taxon>
        <taxon>Viridiplantae</taxon>
        <taxon>Chlorophyta</taxon>
        <taxon>core chlorophytes</taxon>
        <taxon>Chlorophyceae</taxon>
        <taxon>CS clade</taxon>
        <taxon>Chlamydomonadales</taxon>
        <taxon>Chlamydomonadaceae</taxon>
        <taxon>Chlamydomonas</taxon>
    </lineage>
</organism>
<dbReference type="STRING" id="1157962.A0A250X8U8"/>
<evidence type="ECO:0000256" key="2">
    <source>
        <dbReference type="ARBA" id="ARBA00023043"/>
    </source>
</evidence>
<proteinExistence type="predicted"/>
<keyword evidence="6" id="KW-1185">Reference proteome</keyword>
<dbReference type="Pfam" id="PF12796">
    <property type="entry name" value="Ank_2"/>
    <property type="match status" value="2"/>
</dbReference>
<dbReference type="InterPro" id="IPR002110">
    <property type="entry name" value="Ankyrin_rpt"/>
</dbReference>
<feature type="repeat" description="ANK" evidence="3">
    <location>
        <begin position="400"/>
        <end position="432"/>
    </location>
</feature>
<dbReference type="Gene3D" id="1.25.40.20">
    <property type="entry name" value="Ankyrin repeat-containing domain"/>
    <property type="match status" value="2"/>
</dbReference>
<feature type="compositionally biased region" description="Polar residues" evidence="4">
    <location>
        <begin position="575"/>
        <end position="590"/>
    </location>
</feature>
<evidence type="ECO:0000256" key="3">
    <source>
        <dbReference type="PROSITE-ProRule" id="PRU00023"/>
    </source>
</evidence>
<name>A0A250X8U8_9CHLO</name>
<keyword evidence="1" id="KW-0677">Repeat</keyword>
<feature type="compositionally biased region" description="Low complexity" evidence="4">
    <location>
        <begin position="485"/>
        <end position="498"/>
    </location>
</feature>
<dbReference type="PROSITE" id="PS50297">
    <property type="entry name" value="ANK_REP_REGION"/>
    <property type="match status" value="3"/>
</dbReference>
<dbReference type="SMART" id="SM00248">
    <property type="entry name" value="ANK"/>
    <property type="match status" value="5"/>
</dbReference>
<feature type="compositionally biased region" description="Basic and acidic residues" evidence="4">
    <location>
        <begin position="1034"/>
        <end position="1044"/>
    </location>
</feature>
<feature type="region of interest" description="Disordered" evidence="4">
    <location>
        <begin position="676"/>
        <end position="756"/>
    </location>
</feature>
<feature type="compositionally biased region" description="Polar residues" evidence="4">
    <location>
        <begin position="1351"/>
        <end position="1362"/>
    </location>
</feature>
<evidence type="ECO:0000256" key="1">
    <source>
        <dbReference type="ARBA" id="ARBA00022737"/>
    </source>
</evidence>
<feature type="region of interest" description="Disordered" evidence="4">
    <location>
        <begin position="571"/>
        <end position="590"/>
    </location>
</feature>
<dbReference type="PROSITE" id="PS50088">
    <property type="entry name" value="ANK_REPEAT"/>
    <property type="match status" value="3"/>
</dbReference>
<feature type="region of interest" description="Disordered" evidence="4">
    <location>
        <begin position="484"/>
        <end position="504"/>
    </location>
</feature>
<accession>A0A250X8U8</accession>
<keyword evidence="2 3" id="KW-0040">ANK repeat</keyword>
<gene>
    <name evidence="5" type="ORF">CEUSTIGMA_g6936.t1</name>
</gene>
<feature type="compositionally biased region" description="Polar residues" evidence="4">
    <location>
        <begin position="712"/>
        <end position="744"/>
    </location>
</feature>
<feature type="region of interest" description="Disordered" evidence="4">
    <location>
        <begin position="1347"/>
        <end position="1373"/>
    </location>
</feature>
<feature type="repeat" description="ANK" evidence="3">
    <location>
        <begin position="367"/>
        <end position="399"/>
    </location>
</feature>
<comment type="caution">
    <text evidence="5">The sequence shown here is derived from an EMBL/GenBank/DDBJ whole genome shotgun (WGS) entry which is preliminary data.</text>
</comment>
<feature type="region of interest" description="Disordered" evidence="4">
    <location>
        <begin position="1140"/>
        <end position="1180"/>
    </location>
</feature>
<protein>
    <submittedName>
        <fullName evidence="5">Uncharacterized protein</fullName>
    </submittedName>
</protein>
<dbReference type="PANTHER" id="PTHR24171:SF9">
    <property type="entry name" value="ANKYRIN REPEAT DOMAIN-CONTAINING PROTEIN 39"/>
    <property type="match status" value="1"/>
</dbReference>
<reference evidence="5 6" key="1">
    <citation type="submission" date="2017-08" db="EMBL/GenBank/DDBJ databases">
        <title>Acidophilic green algal genome provides insights into adaptation to an acidic environment.</title>
        <authorList>
            <person name="Hirooka S."/>
            <person name="Hirose Y."/>
            <person name="Kanesaki Y."/>
            <person name="Higuchi S."/>
            <person name="Fujiwara T."/>
            <person name="Onuma R."/>
            <person name="Era A."/>
            <person name="Ohbayashi R."/>
            <person name="Uzuka A."/>
            <person name="Nozaki H."/>
            <person name="Yoshikawa H."/>
            <person name="Miyagishima S.Y."/>
        </authorList>
    </citation>
    <scope>NUCLEOTIDE SEQUENCE [LARGE SCALE GENOMIC DNA]</scope>
    <source>
        <strain evidence="5 6">NIES-2499</strain>
    </source>
</reference>
<evidence type="ECO:0000313" key="6">
    <source>
        <dbReference type="Proteomes" id="UP000232323"/>
    </source>
</evidence>
<dbReference type="SUPFAM" id="SSF48403">
    <property type="entry name" value="Ankyrin repeat"/>
    <property type="match status" value="1"/>
</dbReference>
<dbReference type="OrthoDB" id="194358at2759"/>
<dbReference type="EMBL" id="BEGY01000043">
    <property type="protein sequence ID" value="GAX79495.1"/>
    <property type="molecule type" value="Genomic_DNA"/>
</dbReference>
<dbReference type="InterPro" id="IPR036770">
    <property type="entry name" value="Ankyrin_rpt-contain_sf"/>
</dbReference>